<dbReference type="PANTHER" id="PTHR43280:SF28">
    <property type="entry name" value="HTH-TYPE TRANSCRIPTIONAL ACTIVATOR RHAS"/>
    <property type="match status" value="1"/>
</dbReference>
<dbReference type="InterPro" id="IPR018062">
    <property type="entry name" value="HTH_AraC-typ_CS"/>
</dbReference>
<keyword evidence="4" id="KW-0812">Transmembrane</keyword>
<proteinExistence type="predicted"/>
<dbReference type="EMBL" id="JAKGAS010000001">
    <property type="protein sequence ID" value="MCF2946538.1"/>
    <property type="molecule type" value="Genomic_DNA"/>
</dbReference>
<feature type="transmembrane region" description="Helical" evidence="4">
    <location>
        <begin position="203"/>
        <end position="221"/>
    </location>
</feature>
<keyword evidence="4" id="KW-0472">Membrane</keyword>
<sequence>MLSIPLDTFFYYITPMITGPLMLLILVYYIFVKQQFTADFPFYACFLVSFAIFLMGRSLQFYCGPVLAHLVLYGRFFILFSIGIPSLLIANSKRCGITLSLFSFVIPYLLGTFSAIIFVVVRDGSGQNIIFGPEYGNILLLLITQATYSDVLIIASTALLVFPNLYLFFYHVRREPQLETLYVLVSSLLLGLLFIIGDMTYQYWLFFLGSYITVVCWYWLVYQDIRTMKNQAASLKNELRSIHRTTQPSNISDSDLKEVKELDYVVTNQTSAKNRELVDKTIGFIKANFNKDLELTEIAKYTQVSDSYLIRVFKKVTGKTINQYITSYRIQQAKKLLSRHSVIETSIAVGFKSPSYFSTVFKKSTGLTPVQFKQQNI</sequence>
<dbReference type="RefSeq" id="WP_235310069.1">
    <property type="nucleotide sequence ID" value="NZ_JAKGAS010000001.1"/>
</dbReference>
<evidence type="ECO:0000313" key="6">
    <source>
        <dbReference type="EMBL" id="MCF2946538.1"/>
    </source>
</evidence>
<feature type="domain" description="HTH araC/xylS-type" evidence="5">
    <location>
        <begin position="279"/>
        <end position="375"/>
    </location>
</feature>
<keyword evidence="7" id="KW-1185">Reference proteome</keyword>
<evidence type="ECO:0000256" key="4">
    <source>
        <dbReference type="SAM" id="Phobius"/>
    </source>
</evidence>
<organism evidence="6 7">
    <name type="scientific">Paraglaciecola algarum</name>
    <dbReference type="NCBI Taxonomy" id="3050085"/>
    <lineage>
        <taxon>Bacteria</taxon>
        <taxon>Pseudomonadati</taxon>
        <taxon>Pseudomonadota</taxon>
        <taxon>Gammaproteobacteria</taxon>
        <taxon>Alteromonadales</taxon>
        <taxon>Alteromonadaceae</taxon>
        <taxon>Paraglaciecola</taxon>
    </lineage>
</organism>
<feature type="transmembrane region" description="Helical" evidence="4">
    <location>
        <begin position="66"/>
        <end position="89"/>
    </location>
</feature>
<dbReference type="PANTHER" id="PTHR43280">
    <property type="entry name" value="ARAC-FAMILY TRANSCRIPTIONAL REGULATOR"/>
    <property type="match status" value="1"/>
</dbReference>
<dbReference type="Pfam" id="PF12833">
    <property type="entry name" value="HTH_18"/>
    <property type="match status" value="1"/>
</dbReference>
<dbReference type="SMART" id="SM00342">
    <property type="entry name" value="HTH_ARAC"/>
    <property type="match status" value="1"/>
</dbReference>
<dbReference type="SUPFAM" id="SSF46689">
    <property type="entry name" value="Homeodomain-like"/>
    <property type="match status" value="2"/>
</dbReference>
<name>A0ABS9D3B7_9ALTE</name>
<feature type="transmembrane region" description="Helical" evidence="4">
    <location>
        <begin position="151"/>
        <end position="169"/>
    </location>
</feature>
<protein>
    <submittedName>
        <fullName evidence="6">Helix-turn-helix domain-containing protein</fullName>
    </submittedName>
</protein>
<dbReference type="InterPro" id="IPR020449">
    <property type="entry name" value="Tscrpt_reg_AraC-type_HTH"/>
</dbReference>
<dbReference type="InterPro" id="IPR018060">
    <property type="entry name" value="HTH_AraC"/>
</dbReference>
<evidence type="ECO:0000256" key="1">
    <source>
        <dbReference type="ARBA" id="ARBA00023015"/>
    </source>
</evidence>
<dbReference type="InterPro" id="IPR009057">
    <property type="entry name" value="Homeodomain-like_sf"/>
</dbReference>
<keyword evidence="3" id="KW-0804">Transcription</keyword>
<feature type="transmembrane region" description="Helical" evidence="4">
    <location>
        <begin position="12"/>
        <end position="31"/>
    </location>
</feature>
<feature type="transmembrane region" description="Helical" evidence="4">
    <location>
        <begin position="40"/>
        <end position="60"/>
    </location>
</feature>
<feature type="transmembrane region" description="Helical" evidence="4">
    <location>
        <begin position="181"/>
        <end position="197"/>
    </location>
</feature>
<dbReference type="PRINTS" id="PR00032">
    <property type="entry name" value="HTHARAC"/>
</dbReference>
<evidence type="ECO:0000256" key="2">
    <source>
        <dbReference type="ARBA" id="ARBA00023125"/>
    </source>
</evidence>
<keyword evidence="2" id="KW-0238">DNA-binding</keyword>
<dbReference type="Proteomes" id="UP001521137">
    <property type="component" value="Unassembled WGS sequence"/>
</dbReference>
<keyword evidence="4" id="KW-1133">Transmembrane helix</keyword>
<feature type="transmembrane region" description="Helical" evidence="4">
    <location>
        <begin position="101"/>
        <end position="121"/>
    </location>
</feature>
<dbReference type="Gene3D" id="1.10.10.60">
    <property type="entry name" value="Homeodomain-like"/>
    <property type="match status" value="2"/>
</dbReference>
<dbReference type="PROSITE" id="PS00041">
    <property type="entry name" value="HTH_ARAC_FAMILY_1"/>
    <property type="match status" value="1"/>
</dbReference>
<evidence type="ECO:0000313" key="7">
    <source>
        <dbReference type="Proteomes" id="UP001521137"/>
    </source>
</evidence>
<gene>
    <name evidence="6" type="ORF">L0668_00315</name>
</gene>
<keyword evidence="1" id="KW-0805">Transcription regulation</keyword>
<dbReference type="PROSITE" id="PS01124">
    <property type="entry name" value="HTH_ARAC_FAMILY_2"/>
    <property type="match status" value="1"/>
</dbReference>
<reference evidence="6 7" key="1">
    <citation type="submission" date="2022-01" db="EMBL/GenBank/DDBJ databases">
        <title>Paraglaciecola sp. G1-23.</title>
        <authorList>
            <person name="Jin M.S."/>
            <person name="Han D.M."/>
            <person name="Kim H.M."/>
            <person name="Jeon C.O."/>
        </authorList>
    </citation>
    <scope>NUCLEOTIDE SEQUENCE [LARGE SCALE GENOMIC DNA]</scope>
    <source>
        <strain evidence="6 7">G1-23</strain>
    </source>
</reference>
<evidence type="ECO:0000259" key="5">
    <source>
        <dbReference type="PROSITE" id="PS01124"/>
    </source>
</evidence>
<evidence type="ECO:0000256" key="3">
    <source>
        <dbReference type="ARBA" id="ARBA00023163"/>
    </source>
</evidence>
<comment type="caution">
    <text evidence="6">The sequence shown here is derived from an EMBL/GenBank/DDBJ whole genome shotgun (WGS) entry which is preliminary data.</text>
</comment>
<accession>A0ABS9D3B7</accession>